<dbReference type="GO" id="GO:0003677">
    <property type="term" value="F:DNA binding"/>
    <property type="evidence" value="ECO:0007669"/>
    <property type="project" value="UniProtKB-UniRule"/>
</dbReference>
<dbReference type="RefSeq" id="WP_167206529.1">
    <property type="nucleotide sequence ID" value="NZ_CP050063.1"/>
</dbReference>
<evidence type="ECO:0000256" key="2">
    <source>
        <dbReference type="PROSITE-ProRule" id="PRU00335"/>
    </source>
</evidence>
<reference evidence="4 5" key="1">
    <citation type="submission" date="2020-03" db="EMBL/GenBank/DDBJ databases">
        <authorList>
            <person name="Kim M.K."/>
        </authorList>
    </citation>
    <scope>NUCLEOTIDE SEQUENCE [LARGE SCALE GENOMIC DNA]</scope>
    <source>
        <strain evidence="4 5">BT328</strain>
    </source>
</reference>
<feature type="domain" description="HTH tetR-type" evidence="3">
    <location>
        <begin position="11"/>
        <end position="71"/>
    </location>
</feature>
<dbReference type="Proteomes" id="UP000501802">
    <property type="component" value="Chromosome"/>
</dbReference>
<dbReference type="PROSITE" id="PS50977">
    <property type="entry name" value="HTH_TETR_2"/>
    <property type="match status" value="1"/>
</dbReference>
<dbReference type="SUPFAM" id="SSF46689">
    <property type="entry name" value="Homeodomain-like"/>
    <property type="match status" value="1"/>
</dbReference>
<protein>
    <submittedName>
        <fullName evidence="4">TetR/AcrR family transcriptional regulator</fullName>
    </submittedName>
</protein>
<evidence type="ECO:0000313" key="5">
    <source>
        <dbReference type="Proteomes" id="UP000501802"/>
    </source>
</evidence>
<evidence type="ECO:0000313" key="4">
    <source>
        <dbReference type="EMBL" id="QIP12416.1"/>
    </source>
</evidence>
<dbReference type="AlphaFoldDB" id="A0A6G9AJC5"/>
<dbReference type="Gene3D" id="1.10.357.10">
    <property type="entry name" value="Tetracycline Repressor, domain 2"/>
    <property type="match status" value="1"/>
</dbReference>
<keyword evidence="5" id="KW-1185">Reference proteome</keyword>
<feature type="DNA-binding region" description="H-T-H motif" evidence="2">
    <location>
        <begin position="34"/>
        <end position="53"/>
    </location>
</feature>
<dbReference type="InterPro" id="IPR009057">
    <property type="entry name" value="Homeodomain-like_sf"/>
</dbReference>
<keyword evidence="1 2" id="KW-0238">DNA-binding</keyword>
<accession>A0A6G9AJC5</accession>
<organism evidence="4 5">
    <name type="scientific">Spirosoma aureum</name>
    <dbReference type="NCBI Taxonomy" id="2692134"/>
    <lineage>
        <taxon>Bacteria</taxon>
        <taxon>Pseudomonadati</taxon>
        <taxon>Bacteroidota</taxon>
        <taxon>Cytophagia</taxon>
        <taxon>Cytophagales</taxon>
        <taxon>Cytophagaceae</taxon>
        <taxon>Spirosoma</taxon>
    </lineage>
</organism>
<dbReference type="Pfam" id="PF00440">
    <property type="entry name" value="TetR_N"/>
    <property type="match status" value="1"/>
</dbReference>
<gene>
    <name evidence="4" type="ORF">G8759_07135</name>
</gene>
<sequence>MEKSANNALDGTTEERIKEVARKMFTQKGYAATRVKDIAEEAGMNIALLNYYFRSKEKLFDIIMAENIQQIAGSIKQIMMDPKTSLSEKVQKIVTFYIDLFTNEPELPLFVFREVTANPDKLVDIVGRKQIIQSYFFKQLQAELDAHEISMHPMQIMMSIMSLVVMPFIARPLVQVIANQEPAEFYALMQERKRLIPLWISAILKAS</sequence>
<dbReference type="InterPro" id="IPR001647">
    <property type="entry name" value="HTH_TetR"/>
</dbReference>
<proteinExistence type="predicted"/>
<dbReference type="PANTHER" id="PTHR30328">
    <property type="entry name" value="TRANSCRIPTIONAL REPRESSOR"/>
    <property type="match status" value="1"/>
</dbReference>
<evidence type="ECO:0000256" key="1">
    <source>
        <dbReference type="ARBA" id="ARBA00023125"/>
    </source>
</evidence>
<dbReference type="PRINTS" id="PR00455">
    <property type="entry name" value="HTHTETR"/>
</dbReference>
<dbReference type="KEGG" id="spib:G8759_07135"/>
<dbReference type="PANTHER" id="PTHR30328:SF54">
    <property type="entry name" value="HTH-TYPE TRANSCRIPTIONAL REPRESSOR SCO4008"/>
    <property type="match status" value="1"/>
</dbReference>
<dbReference type="EMBL" id="CP050063">
    <property type="protein sequence ID" value="QIP12416.1"/>
    <property type="molecule type" value="Genomic_DNA"/>
</dbReference>
<evidence type="ECO:0000259" key="3">
    <source>
        <dbReference type="PROSITE" id="PS50977"/>
    </source>
</evidence>
<name>A0A6G9AJC5_9BACT</name>
<dbReference type="InterPro" id="IPR050109">
    <property type="entry name" value="HTH-type_TetR-like_transc_reg"/>
</dbReference>